<keyword evidence="2" id="KW-0732">Signal</keyword>
<dbReference type="Pfam" id="PF01471">
    <property type="entry name" value="PG_binding_1"/>
    <property type="match status" value="1"/>
</dbReference>
<keyword evidence="5" id="KW-1185">Reference proteome</keyword>
<dbReference type="RefSeq" id="WP_345675039.1">
    <property type="nucleotide sequence ID" value="NZ_BAABHS010000006.1"/>
</dbReference>
<dbReference type="SUPFAM" id="SSF47090">
    <property type="entry name" value="PGBD-like"/>
    <property type="match status" value="1"/>
</dbReference>
<dbReference type="InterPro" id="IPR036365">
    <property type="entry name" value="PGBD-like_sf"/>
</dbReference>
<name>A0ABP9H354_9ACTN</name>
<protein>
    <submittedName>
        <fullName evidence="4">Peptidoglycan-binding protein</fullName>
    </submittedName>
</protein>
<dbReference type="Gene3D" id="1.10.101.10">
    <property type="entry name" value="PGBD-like superfamily/PGBD"/>
    <property type="match status" value="1"/>
</dbReference>
<dbReference type="Proteomes" id="UP001500466">
    <property type="component" value="Unassembled WGS sequence"/>
</dbReference>
<dbReference type="EMBL" id="BAABHS010000006">
    <property type="protein sequence ID" value="GAA4957905.1"/>
    <property type="molecule type" value="Genomic_DNA"/>
</dbReference>
<gene>
    <name evidence="4" type="ORF">GCM10023205_20470</name>
</gene>
<feature type="domain" description="Peptidoglycan binding-like" evidence="3">
    <location>
        <begin position="130"/>
        <end position="177"/>
    </location>
</feature>
<evidence type="ECO:0000313" key="4">
    <source>
        <dbReference type="EMBL" id="GAA4957905.1"/>
    </source>
</evidence>
<dbReference type="Gene3D" id="2.40.420.20">
    <property type="match status" value="1"/>
</dbReference>
<evidence type="ECO:0000256" key="2">
    <source>
        <dbReference type="SAM" id="SignalP"/>
    </source>
</evidence>
<evidence type="ECO:0000259" key="3">
    <source>
        <dbReference type="Pfam" id="PF01471"/>
    </source>
</evidence>
<feature type="chain" id="PRO_5045754225" evidence="2">
    <location>
        <begin position="28"/>
        <end position="364"/>
    </location>
</feature>
<dbReference type="PANTHER" id="PTHR30469:SF15">
    <property type="entry name" value="HLYD FAMILY OF SECRETION PROTEINS"/>
    <property type="match status" value="1"/>
</dbReference>
<organism evidence="4 5">
    <name type="scientific">Yinghuangia aomiensis</name>
    <dbReference type="NCBI Taxonomy" id="676205"/>
    <lineage>
        <taxon>Bacteria</taxon>
        <taxon>Bacillati</taxon>
        <taxon>Actinomycetota</taxon>
        <taxon>Actinomycetes</taxon>
        <taxon>Kitasatosporales</taxon>
        <taxon>Streptomycetaceae</taxon>
        <taxon>Yinghuangia</taxon>
    </lineage>
</organism>
<dbReference type="InterPro" id="IPR036366">
    <property type="entry name" value="PGBDSf"/>
</dbReference>
<evidence type="ECO:0000313" key="5">
    <source>
        <dbReference type="Proteomes" id="UP001500466"/>
    </source>
</evidence>
<feature type="region of interest" description="Disordered" evidence="1">
    <location>
        <begin position="32"/>
        <end position="53"/>
    </location>
</feature>
<dbReference type="PANTHER" id="PTHR30469">
    <property type="entry name" value="MULTIDRUG RESISTANCE PROTEIN MDTA"/>
    <property type="match status" value="1"/>
</dbReference>
<accession>A0ABP9H354</accession>
<comment type="caution">
    <text evidence="4">The sequence shown here is derived from an EMBL/GenBank/DDBJ whole genome shotgun (WGS) entry which is preliminary data.</text>
</comment>
<sequence length="364" mass="36844">MTPRRKRRTGRIAVGVTALLAAGAAAAATTGIGLPAKSDDPKPSRGTLPPATGTVTRQTLVDTTTKSGKLDYGGTATLNGGKVAGTLTSVAAPGSTVVRGKALYKVDNTPVLLLYGGLPAYRDLAVGTEGPDVRQFEENLAALGYTGFTADTKYTDGTAAAVKKWQKANGLTQTGTVELGRVHYAPGELRVETDKAVLGDAVQPGQAVLTYTGTRRVVSVELEMAYASLAKTGTAVALKLPDGKTAPGKITATATIVDPGKDSGGTPATPTTKLKATVALDDETVVAGLDQASIDVGFTASRHENVLTVPVAALLALAEGGYGVQVVDGAATRLVPVETGMFAGGRVEVSGQGLAEGTVVGMPS</sequence>
<feature type="signal peptide" evidence="2">
    <location>
        <begin position="1"/>
        <end position="27"/>
    </location>
</feature>
<dbReference type="InterPro" id="IPR002477">
    <property type="entry name" value="Peptidoglycan-bd-like"/>
</dbReference>
<reference evidence="5" key="1">
    <citation type="journal article" date="2019" name="Int. J. Syst. Evol. Microbiol.">
        <title>The Global Catalogue of Microorganisms (GCM) 10K type strain sequencing project: providing services to taxonomists for standard genome sequencing and annotation.</title>
        <authorList>
            <consortium name="The Broad Institute Genomics Platform"/>
            <consortium name="The Broad Institute Genome Sequencing Center for Infectious Disease"/>
            <person name="Wu L."/>
            <person name="Ma J."/>
        </authorList>
    </citation>
    <scope>NUCLEOTIDE SEQUENCE [LARGE SCALE GENOMIC DNA]</scope>
    <source>
        <strain evidence="5">JCM 17986</strain>
    </source>
</reference>
<proteinExistence type="predicted"/>
<evidence type="ECO:0000256" key="1">
    <source>
        <dbReference type="SAM" id="MobiDB-lite"/>
    </source>
</evidence>